<protein>
    <submittedName>
        <fullName evidence="1">Uncharacterized protein</fullName>
    </submittedName>
</protein>
<evidence type="ECO:0000313" key="1">
    <source>
        <dbReference type="EMBL" id="OCL04597.1"/>
    </source>
</evidence>
<accession>A0A8E2ETG9</accession>
<dbReference type="AlphaFoldDB" id="A0A8E2ETG9"/>
<name>A0A8E2ETG9_9PEZI</name>
<dbReference type="Proteomes" id="UP000250140">
    <property type="component" value="Unassembled WGS sequence"/>
</dbReference>
<proteinExistence type="predicted"/>
<organism evidence="1 2">
    <name type="scientific">Glonium stellatum</name>
    <dbReference type="NCBI Taxonomy" id="574774"/>
    <lineage>
        <taxon>Eukaryota</taxon>
        <taxon>Fungi</taxon>
        <taxon>Dikarya</taxon>
        <taxon>Ascomycota</taxon>
        <taxon>Pezizomycotina</taxon>
        <taxon>Dothideomycetes</taxon>
        <taxon>Pleosporomycetidae</taxon>
        <taxon>Gloniales</taxon>
        <taxon>Gloniaceae</taxon>
        <taxon>Glonium</taxon>
    </lineage>
</organism>
<evidence type="ECO:0000313" key="2">
    <source>
        <dbReference type="Proteomes" id="UP000250140"/>
    </source>
</evidence>
<sequence>MKIGFIPPHLHRGFALRQKPIKYSERPRTGFPVKRNFPNIARIGRNRNYSQR</sequence>
<reference evidence="1 2" key="1">
    <citation type="journal article" date="2016" name="Nat. Commun.">
        <title>Ectomycorrhizal ecology is imprinted in the genome of the dominant symbiotic fungus Cenococcum geophilum.</title>
        <authorList>
            <consortium name="DOE Joint Genome Institute"/>
            <person name="Peter M."/>
            <person name="Kohler A."/>
            <person name="Ohm R.A."/>
            <person name="Kuo A."/>
            <person name="Krutzmann J."/>
            <person name="Morin E."/>
            <person name="Arend M."/>
            <person name="Barry K.W."/>
            <person name="Binder M."/>
            <person name="Choi C."/>
            <person name="Clum A."/>
            <person name="Copeland A."/>
            <person name="Grisel N."/>
            <person name="Haridas S."/>
            <person name="Kipfer T."/>
            <person name="LaButti K."/>
            <person name="Lindquist E."/>
            <person name="Lipzen A."/>
            <person name="Maire R."/>
            <person name="Meier B."/>
            <person name="Mihaltcheva S."/>
            <person name="Molinier V."/>
            <person name="Murat C."/>
            <person name="Poggeler S."/>
            <person name="Quandt C.A."/>
            <person name="Sperisen C."/>
            <person name="Tritt A."/>
            <person name="Tisserant E."/>
            <person name="Crous P.W."/>
            <person name="Henrissat B."/>
            <person name="Nehls U."/>
            <person name="Egli S."/>
            <person name="Spatafora J.W."/>
            <person name="Grigoriev I.V."/>
            <person name="Martin F.M."/>
        </authorList>
    </citation>
    <scope>NUCLEOTIDE SEQUENCE [LARGE SCALE GENOMIC DNA]</scope>
    <source>
        <strain evidence="1 2">CBS 207.34</strain>
    </source>
</reference>
<keyword evidence="2" id="KW-1185">Reference proteome</keyword>
<gene>
    <name evidence="1" type="ORF">AOQ84DRAFT_380425</name>
</gene>
<dbReference type="EMBL" id="KV750470">
    <property type="protein sequence ID" value="OCL04597.1"/>
    <property type="molecule type" value="Genomic_DNA"/>
</dbReference>